<proteinExistence type="predicted"/>
<protein>
    <submittedName>
        <fullName evidence="1">Uncharacterized protein</fullName>
    </submittedName>
</protein>
<dbReference type="EMBL" id="KN822011">
    <property type="protein sequence ID" value="KIM67823.1"/>
    <property type="molecule type" value="Genomic_DNA"/>
</dbReference>
<sequence>LPYKARYLSMLLDMEAPPESSICIGCGKDGVFRCTECVYRPIFCIDCCLDAHKLSPFHCIQRWTGTFFEDYSLCLVHHVF</sequence>
<dbReference type="STRING" id="1036808.A0A0C3A2D1"/>
<evidence type="ECO:0000313" key="2">
    <source>
        <dbReference type="Proteomes" id="UP000053989"/>
    </source>
</evidence>
<accession>A0A0C3A2D1</accession>
<keyword evidence="2" id="KW-1185">Reference proteome</keyword>
<dbReference type="HOGENOM" id="CLU_161759_2_1_1"/>
<evidence type="ECO:0000313" key="1">
    <source>
        <dbReference type="EMBL" id="KIM67823.1"/>
    </source>
</evidence>
<name>A0A0C3A2D1_9AGAM</name>
<dbReference type="AlphaFoldDB" id="A0A0C3A2D1"/>
<dbReference type="OrthoDB" id="3004525at2759"/>
<dbReference type="Proteomes" id="UP000053989">
    <property type="component" value="Unassembled WGS sequence"/>
</dbReference>
<organism evidence="1 2">
    <name type="scientific">Scleroderma citrinum Foug A</name>
    <dbReference type="NCBI Taxonomy" id="1036808"/>
    <lineage>
        <taxon>Eukaryota</taxon>
        <taxon>Fungi</taxon>
        <taxon>Dikarya</taxon>
        <taxon>Basidiomycota</taxon>
        <taxon>Agaricomycotina</taxon>
        <taxon>Agaricomycetes</taxon>
        <taxon>Agaricomycetidae</taxon>
        <taxon>Boletales</taxon>
        <taxon>Sclerodermatineae</taxon>
        <taxon>Sclerodermataceae</taxon>
        <taxon>Scleroderma</taxon>
    </lineage>
</organism>
<dbReference type="InParanoid" id="A0A0C3A2D1"/>
<reference evidence="1 2" key="1">
    <citation type="submission" date="2014-04" db="EMBL/GenBank/DDBJ databases">
        <authorList>
            <consortium name="DOE Joint Genome Institute"/>
            <person name="Kuo A."/>
            <person name="Kohler A."/>
            <person name="Nagy L.G."/>
            <person name="Floudas D."/>
            <person name="Copeland A."/>
            <person name="Barry K.W."/>
            <person name="Cichocki N."/>
            <person name="Veneault-Fourrey C."/>
            <person name="LaButti K."/>
            <person name="Lindquist E.A."/>
            <person name="Lipzen A."/>
            <person name="Lundell T."/>
            <person name="Morin E."/>
            <person name="Murat C."/>
            <person name="Sun H."/>
            <person name="Tunlid A."/>
            <person name="Henrissat B."/>
            <person name="Grigoriev I.V."/>
            <person name="Hibbett D.S."/>
            <person name="Martin F."/>
            <person name="Nordberg H.P."/>
            <person name="Cantor M.N."/>
            <person name="Hua S.X."/>
        </authorList>
    </citation>
    <scope>NUCLEOTIDE SEQUENCE [LARGE SCALE GENOMIC DNA]</scope>
    <source>
        <strain evidence="1 2">Foug A</strain>
    </source>
</reference>
<gene>
    <name evidence="1" type="ORF">SCLCIDRAFT_106792</name>
</gene>
<reference evidence="2" key="2">
    <citation type="submission" date="2015-01" db="EMBL/GenBank/DDBJ databases">
        <title>Evolutionary Origins and Diversification of the Mycorrhizal Mutualists.</title>
        <authorList>
            <consortium name="DOE Joint Genome Institute"/>
            <consortium name="Mycorrhizal Genomics Consortium"/>
            <person name="Kohler A."/>
            <person name="Kuo A."/>
            <person name="Nagy L.G."/>
            <person name="Floudas D."/>
            <person name="Copeland A."/>
            <person name="Barry K.W."/>
            <person name="Cichocki N."/>
            <person name="Veneault-Fourrey C."/>
            <person name="LaButti K."/>
            <person name="Lindquist E.A."/>
            <person name="Lipzen A."/>
            <person name="Lundell T."/>
            <person name="Morin E."/>
            <person name="Murat C."/>
            <person name="Riley R."/>
            <person name="Ohm R."/>
            <person name="Sun H."/>
            <person name="Tunlid A."/>
            <person name="Henrissat B."/>
            <person name="Grigoriev I.V."/>
            <person name="Hibbett D.S."/>
            <person name="Martin F."/>
        </authorList>
    </citation>
    <scope>NUCLEOTIDE SEQUENCE [LARGE SCALE GENOMIC DNA]</scope>
    <source>
        <strain evidence="2">Foug A</strain>
    </source>
</reference>
<feature type="non-terminal residue" evidence="1">
    <location>
        <position position="1"/>
    </location>
</feature>